<evidence type="ECO:0000256" key="1">
    <source>
        <dbReference type="ARBA" id="ARBA00009477"/>
    </source>
</evidence>
<evidence type="ECO:0000259" key="4">
    <source>
        <dbReference type="Pfam" id="PF25973"/>
    </source>
</evidence>
<dbReference type="InterPro" id="IPR058647">
    <property type="entry name" value="BSH_CzcB-like"/>
</dbReference>
<feature type="domain" description="CusB-like beta-barrel" evidence="3">
    <location>
        <begin position="234"/>
        <end position="303"/>
    </location>
</feature>
<evidence type="ECO:0000313" key="5">
    <source>
        <dbReference type="EMBL" id="CAE09555.1"/>
    </source>
</evidence>
<protein>
    <submittedName>
        <fullName evidence="5">CATION EFFLUX SYSTEM (CZCB-LIKE)</fullName>
    </submittedName>
</protein>
<dbReference type="Gene3D" id="2.40.50.100">
    <property type="match status" value="1"/>
</dbReference>
<evidence type="ECO:0000313" key="6">
    <source>
        <dbReference type="Proteomes" id="UP000000422"/>
    </source>
</evidence>
<proteinExistence type="inferred from homology"/>
<sequence length="381" mass="41683">MKSERLGCGCFEGNDQNGQGIFGMKTRWIWILGLCAGLLWAAPEAKKEEKPSSEERVALVVSEAIIEGSMDSLGSFVGTLYFEDRSSLASEVSGVIEELLVKEGARVKKGEALARLNSDLLQKEIAAKESSLKQSKAQAAKAEKEFERLSKLHATQSVSFKEYEDALFDKEAQKSSAEAVASDLARLKSELGRKTLKAPYEGIILEKLLNPGEWVATGAAIFNMAKLSPMEASIEVPFETMKNLKVGDRVNLKVAQKEYPASIKALIPLGDSKARTFPVKIAIDNSKGELFEGLEARVRLKTQESASGLLVPRDSILPKNGQNVIFVLKEGKAKMINVEILAYEGRLALVKAKGISAGERVVIEGQERLRANQETQERQAQ</sequence>
<accession>Q7MA86</accession>
<dbReference type="PANTHER" id="PTHR30469:SF15">
    <property type="entry name" value="HLYD FAMILY OF SECRETION PROTEINS"/>
    <property type="match status" value="1"/>
</dbReference>
<dbReference type="GO" id="GO:1990281">
    <property type="term" value="C:efflux pump complex"/>
    <property type="evidence" value="ECO:0007669"/>
    <property type="project" value="TreeGrafter"/>
</dbReference>
<comment type="similarity">
    <text evidence="1">Belongs to the membrane fusion protein (MFP) (TC 8.A.1) family.</text>
</comment>
<keyword evidence="6" id="KW-1185">Reference proteome</keyword>
<dbReference type="Gene3D" id="2.40.30.170">
    <property type="match status" value="1"/>
</dbReference>
<dbReference type="SUPFAM" id="SSF111369">
    <property type="entry name" value="HlyD-like secretion proteins"/>
    <property type="match status" value="1"/>
</dbReference>
<dbReference type="AlphaFoldDB" id="Q7MA86"/>
<dbReference type="HOGENOM" id="CLU_018816_1_2_7"/>
<organism evidence="6">
    <name type="scientific">Wolinella succinogenes (strain ATCC 29543 / DSM 1740 / CCUG 13145 / JCM 31913 / LMG 7466 / NCTC 11488 / FDC 602W)</name>
    <name type="common">Vibrio succinogenes</name>
    <dbReference type="NCBI Taxonomy" id="273121"/>
    <lineage>
        <taxon>Bacteria</taxon>
        <taxon>Pseudomonadati</taxon>
        <taxon>Campylobacterota</taxon>
        <taxon>Epsilonproteobacteria</taxon>
        <taxon>Campylobacterales</taxon>
        <taxon>Helicobacteraceae</taxon>
        <taxon>Wolinella</taxon>
    </lineage>
</organism>
<dbReference type="eggNOG" id="COG0845">
    <property type="taxonomic scope" value="Bacteria"/>
</dbReference>
<dbReference type="KEGG" id="wsu:WS0411"/>
<evidence type="ECO:0000259" key="3">
    <source>
        <dbReference type="Pfam" id="PF25954"/>
    </source>
</evidence>
<dbReference type="NCBIfam" id="TIGR01730">
    <property type="entry name" value="RND_mfp"/>
    <property type="match status" value="1"/>
</dbReference>
<dbReference type="Proteomes" id="UP000000422">
    <property type="component" value="Chromosome"/>
</dbReference>
<dbReference type="Gene3D" id="1.10.287.470">
    <property type="entry name" value="Helix hairpin bin"/>
    <property type="match status" value="1"/>
</dbReference>
<dbReference type="InterPro" id="IPR006143">
    <property type="entry name" value="RND_pump_MFP"/>
</dbReference>
<dbReference type="Pfam" id="PF25973">
    <property type="entry name" value="BSH_CzcB"/>
    <property type="match status" value="1"/>
</dbReference>
<dbReference type="EMBL" id="BX571658">
    <property type="protein sequence ID" value="CAE09555.1"/>
    <property type="molecule type" value="Genomic_DNA"/>
</dbReference>
<gene>
    <name evidence="5" type="primary">CZCB2</name>
    <name evidence="5" type="ordered locus">WS0411</name>
</gene>
<feature type="domain" description="CzcB-like barrel-sandwich hybrid" evidence="4">
    <location>
        <begin position="89"/>
        <end position="225"/>
    </location>
</feature>
<dbReference type="Pfam" id="PF25954">
    <property type="entry name" value="Beta-barrel_RND_2"/>
    <property type="match status" value="1"/>
</dbReference>
<feature type="coiled-coil region" evidence="2">
    <location>
        <begin position="118"/>
        <end position="152"/>
    </location>
</feature>
<dbReference type="PANTHER" id="PTHR30469">
    <property type="entry name" value="MULTIDRUG RESISTANCE PROTEIN MDTA"/>
    <property type="match status" value="1"/>
</dbReference>
<dbReference type="STRING" id="273121.WS0411"/>
<dbReference type="GO" id="GO:0015562">
    <property type="term" value="F:efflux transmembrane transporter activity"/>
    <property type="evidence" value="ECO:0007669"/>
    <property type="project" value="TreeGrafter"/>
</dbReference>
<dbReference type="InterPro" id="IPR058792">
    <property type="entry name" value="Beta-barrel_RND_2"/>
</dbReference>
<keyword evidence="2" id="KW-0175">Coiled coil</keyword>
<evidence type="ECO:0000256" key="2">
    <source>
        <dbReference type="SAM" id="Coils"/>
    </source>
</evidence>
<reference evidence="5 6" key="1">
    <citation type="journal article" date="2003" name="Proc. Natl. Acad. Sci. U.S.A.">
        <title>Complete genome sequence and analysis of Wolinella succinogenes.</title>
        <authorList>
            <person name="Baar C."/>
            <person name="Eppinger M."/>
            <person name="Raddatz G."/>
            <person name="Simon JM."/>
            <person name="Lanz C."/>
            <person name="Klimmek O."/>
            <person name="Nandakumar R."/>
            <person name="Gross R."/>
            <person name="Rosinus A."/>
            <person name="Keller H."/>
            <person name="Jagtap P."/>
            <person name="Linke B."/>
            <person name="Meyer F."/>
            <person name="Lederer H."/>
            <person name="Schuster S.C."/>
        </authorList>
    </citation>
    <scope>NUCLEOTIDE SEQUENCE [LARGE SCALE GENOMIC DNA]</scope>
    <source>
        <strain evidence="6">ATCC 29543 / DSM 1740 / CCUG 13145 / JCM 31913 / LMG 7466 / NCTC 11488 / FDC 602W</strain>
    </source>
</reference>
<dbReference type="Gene3D" id="2.40.420.20">
    <property type="match status" value="1"/>
</dbReference>
<name>Q7MA86_WOLSU</name>